<dbReference type="Gene3D" id="3.20.20.100">
    <property type="entry name" value="NADP-dependent oxidoreductase domain"/>
    <property type="match status" value="1"/>
</dbReference>
<accession>A0ABY5LXK7</accession>
<dbReference type="Proteomes" id="UP001057561">
    <property type="component" value="Chromosome"/>
</dbReference>
<keyword evidence="3" id="KW-1185">Reference proteome</keyword>
<evidence type="ECO:0000259" key="1">
    <source>
        <dbReference type="Pfam" id="PF00248"/>
    </source>
</evidence>
<protein>
    <submittedName>
        <fullName evidence="2">Aldo/keto reductase</fullName>
    </submittedName>
</protein>
<dbReference type="Pfam" id="PF00248">
    <property type="entry name" value="Aldo_ket_red"/>
    <property type="match status" value="1"/>
</dbReference>
<gene>
    <name evidence="2" type="ORF">NG743_25365</name>
</gene>
<evidence type="ECO:0000313" key="3">
    <source>
        <dbReference type="Proteomes" id="UP001057561"/>
    </source>
</evidence>
<sequence>MTFGLQTDEETSIKILDTAAEAGINFLDTADVYPLVDTPRSKDTGILNRIIANTTARIISAFQVLP</sequence>
<name>A0ABY5LXK7_9CYAN</name>
<proteinExistence type="predicted"/>
<reference evidence="2" key="1">
    <citation type="submission" date="2022-06" db="EMBL/GenBank/DDBJ databases">
        <title>Nostosin G and Spiroidesin B from the Cyanobacterium Dolichospermum sp. NIES-1697.</title>
        <authorList>
            <person name="Phan C.-S."/>
            <person name="Mehjabin J.J."/>
            <person name="Anas A.R.J."/>
            <person name="Hayasaka M."/>
            <person name="Onoki R."/>
            <person name="Wang J."/>
            <person name="Umezawa T."/>
            <person name="Washio K."/>
            <person name="Morikawa M."/>
            <person name="Okino T."/>
        </authorList>
    </citation>
    <scope>NUCLEOTIDE SEQUENCE</scope>
    <source>
        <strain evidence="2">NIES-1697</strain>
    </source>
</reference>
<evidence type="ECO:0000313" key="2">
    <source>
        <dbReference type="EMBL" id="UUO15283.1"/>
    </source>
</evidence>
<dbReference type="InterPro" id="IPR023210">
    <property type="entry name" value="NADP_OxRdtase_dom"/>
</dbReference>
<dbReference type="InterPro" id="IPR036812">
    <property type="entry name" value="NAD(P)_OxRdtase_dom_sf"/>
</dbReference>
<organism evidence="2 3">
    <name type="scientific">Dolichospermum heterosporum TAC447</name>
    <dbReference type="NCBI Taxonomy" id="747523"/>
    <lineage>
        <taxon>Bacteria</taxon>
        <taxon>Bacillati</taxon>
        <taxon>Cyanobacteriota</taxon>
        <taxon>Cyanophyceae</taxon>
        <taxon>Nostocales</taxon>
        <taxon>Aphanizomenonaceae</taxon>
        <taxon>Dolichospermum</taxon>
        <taxon>Dolichospermum heterosporum</taxon>
    </lineage>
</organism>
<dbReference type="SUPFAM" id="SSF51430">
    <property type="entry name" value="NAD(P)-linked oxidoreductase"/>
    <property type="match status" value="1"/>
</dbReference>
<dbReference type="EMBL" id="CP099464">
    <property type="protein sequence ID" value="UUO15283.1"/>
    <property type="molecule type" value="Genomic_DNA"/>
</dbReference>
<feature type="domain" description="NADP-dependent oxidoreductase" evidence="1">
    <location>
        <begin position="2"/>
        <end position="33"/>
    </location>
</feature>